<accession>A0A431UJQ1</accession>
<dbReference type="OrthoDB" id="2966478at2"/>
<sequence>MRNVYIVDNYQFVHNNLHFSLNENENRIQIQPAGQLLADSDNLAFVYLLEEGEGYSYLHLPQQLWPQLVELLKLNRNPYLLINNNPVELTNFTDELQMLVFNIEGNDNYGTDFVEAVEKAFTEILRGEGY</sequence>
<dbReference type="RefSeq" id="WP_126295509.1">
    <property type="nucleotide sequence ID" value="NZ_CP155468.1"/>
</dbReference>
<organism evidence="1 2">
    <name type="scientific">Lysinibacillus telephonicus</name>
    <dbReference type="NCBI Taxonomy" id="1714840"/>
    <lineage>
        <taxon>Bacteria</taxon>
        <taxon>Bacillati</taxon>
        <taxon>Bacillota</taxon>
        <taxon>Bacilli</taxon>
        <taxon>Bacillales</taxon>
        <taxon>Bacillaceae</taxon>
        <taxon>Lysinibacillus</taxon>
    </lineage>
</organism>
<dbReference type="Pfam" id="PF19785">
    <property type="entry name" value="UPF0738"/>
    <property type="match status" value="1"/>
</dbReference>
<dbReference type="Proteomes" id="UP000276349">
    <property type="component" value="Unassembled WGS sequence"/>
</dbReference>
<proteinExistence type="predicted"/>
<reference evidence="1 2" key="1">
    <citation type="submission" date="2018-12" db="EMBL/GenBank/DDBJ databases">
        <authorList>
            <person name="Yu L."/>
        </authorList>
    </citation>
    <scope>NUCLEOTIDE SEQUENCE [LARGE SCALE GENOMIC DNA]</scope>
    <source>
        <strain evidence="1 2">S5H2222</strain>
    </source>
</reference>
<comment type="caution">
    <text evidence="1">The sequence shown here is derived from an EMBL/GenBank/DDBJ whole genome shotgun (WGS) entry which is preliminary data.</text>
</comment>
<gene>
    <name evidence="1" type="ORF">EKG35_15785</name>
</gene>
<dbReference type="InterPro" id="IPR020908">
    <property type="entry name" value="UPF0738"/>
</dbReference>
<protein>
    <submittedName>
        <fullName evidence="1">Uncharacterized protein</fullName>
    </submittedName>
</protein>
<name>A0A431UJQ1_9BACI</name>
<evidence type="ECO:0000313" key="1">
    <source>
        <dbReference type="EMBL" id="RTQ89858.1"/>
    </source>
</evidence>
<dbReference type="AlphaFoldDB" id="A0A431UJQ1"/>
<evidence type="ECO:0000313" key="2">
    <source>
        <dbReference type="Proteomes" id="UP000276349"/>
    </source>
</evidence>
<dbReference type="EMBL" id="RXNR01000057">
    <property type="protein sequence ID" value="RTQ89858.1"/>
    <property type="molecule type" value="Genomic_DNA"/>
</dbReference>
<keyword evidence="2" id="KW-1185">Reference proteome</keyword>